<reference evidence="3" key="1">
    <citation type="submission" date="2019-01" db="EMBL/GenBank/DDBJ databases">
        <title>Genomic signatures and co-occurrence patterns of the ultra-small Saccharimodia (Patescibacteria phylum) suggest a symbiotic lifestyle.</title>
        <authorList>
            <person name="Lemos L."/>
            <person name="Medeiros J."/>
            <person name="Andreote F."/>
            <person name="Fernandes G."/>
            <person name="Varani A."/>
            <person name="Oliveira G."/>
            <person name="Pylro V."/>
        </authorList>
    </citation>
    <scope>NUCLEOTIDE SEQUENCE [LARGE SCALE GENOMIC DNA]</scope>
    <source>
        <strain evidence="3">AMD02</strain>
    </source>
</reference>
<dbReference type="EMBL" id="SCKX01000001">
    <property type="protein sequence ID" value="RWZ78205.1"/>
    <property type="molecule type" value="Genomic_DNA"/>
</dbReference>
<gene>
    <name evidence="3" type="ORF">EOT05_00330</name>
</gene>
<evidence type="ECO:0008006" key="5">
    <source>
        <dbReference type="Google" id="ProtNLM"/>
    </source>
</evidence>
<proteinExistence type="predicted"/>
<dbReference type="Pfam" id="PF18936">
    <property type="entry name" value="DUF5684"/>
    <property type="match status" value="1"/>
</dbReference>
<organism evidence="3 4">
    <name type="scientific">Candidatus Microsaccharimonas sossegonensis</name>
    <dbReference type="NCBI Taxonomy" id="2506948"/>
    <lineage>
        <taxon>Bacteria</taxon>
        <taxon>Candidatus Saccharimonadota</taxon>
        <taxon>Candidatus Saccharimonadia</taxon>
        <taxon>Candidatus Saccharimonadales</taxon>
        <taxon>Candidatus Saccharimonadaceae</taxon>
        <taxon>Candidatus Microsaccharimonas</taxon>
    </lineage>
</organism>
<feature type="region of interest" description="Disordered" evidence="1">
    <location>
        <begin position="151"/>
        <end position="170"/>
    </location>
</feature>
<feature type="transmembrane region" description="Helical" evidence="2">
    <location>
        <begin position="85"/>
        <end position="108"/>
    </location>
</feature>
<feature type="compositionally biased region" description="Pro residues" evidence="1">
    <location>
        <begin position="161"/>
        <end position="170"/>
    </location>
</feature>
<keyword evidence="2" id="KW-1133">Transmembrane helix</keyword>
<evidence type="ECO:0000256" key="1">
    <source>
        <dbReference type="SAM" id="MobiDB-lite"/>
    </source>
</evidence>
<sequence length="170" mass="18614">MNNLLQLAQSSYDYTYTTTSSNTDPSIAAALSVGILLFYFITIAITYVVTSIFLGMIFKKAGVPAWVAWVPFYNTWKLLEIGGQQGFWAILAVIPFVNLVSAVFTFIAMYNIGLKFGKSGAFVVLGIFLPIVWLIWLAVDTSKWNNSLGEPSRAVEHNPNATPPAATPPV</sequence>
<name>A0A4Q0AGC7_9BACT</name>
<keyword evidence="4" id="KW-1185">Reference proteome</keyword>
<evidence type="ECO:0000313" key="3">
    <source>
        <dbReference type="EMBL" id="RWZ78205.1"/>
    </source>
</evidence>
<comment type="caution">
    <text evidence="3">The sequence shown here is derived from an EMBL/GenBank/DDBJ whole genome shotgun (WGS) entry which is preliminary data.</text>
</comment>
<keyword evidence="2" id="KW-0812">Transmembrane</keyword>
<dbReference type="InterPro" id="IPR043739">
    <property type="entry name" value="DUF5684"/>
</dbReference>
<accession>A0A4Q0AGC7</accession>
<keyword evidence="2" id="KW-0472">Membrane</keyword>
<feature type="transmembrane region" description="Helical" evidence="2">
    <location>
        <begin position="27"/>
        <end position="49"/>
    </location>
</feature>
<feature type="transmembrane region" description="Helical" evidence="2">
    <location>
        <begin position="120"/>
        <end position="139"/>
    </location>
</feature>
<evidence type="ECO:0000313" key="4">
    <source>
        <dbReference type="Proteomes" id="UP000289257"/>
    </source>
</evidence>
<evidence type="ECO:0000256" key="2">
    <source>
        <dbReference type="SAM" id="Phobius"/>
    </source>
</evidence>
<dbReference type="AlphaFoldDB" id="A0A4Q0AGC7"/>
<dbReference type="Proteomes" id="UP000289257">
    <property type="component" value="Unassembled WGS sequence"/>
</dbReference>
<protein>
    <recommendedName>
        <fullName evidence="5">Signal peptidase I</fullName>
    </recommendedName>
</protein>